<accession>A0AAV6UWE5</accession>
<comment type="caution">
    <text evidence="1">The sequence shown here is derived from an EMBL/GenBank/DDBJ whole genome shotgun (WGS) entry which is preliminary data.</text>
</comment>
<protein>
    <submittedName>
        <fullName evidence="1">Uncharacterized protein</fullName>
    </submittedName>
</protein>
<dbReference type="Proteomes" id="UP000827092">
    <property type="component" value="Unassembled WGS sequence"/>
</dbReference>
<evidence type="ECO:0000313" key="1">
    <source>
        <dbReference type="EMBL" id="KAG8187826.1"/>
    </source>
</evidence>
<reference evidence="1 2" key="1">
    <citation type="journal article" date="2022" name="Nat. Ecol. Evol.">
        <title>A masculinizing supergene underlies an exaggerated male reproductive morph in a spider.</title>
        <authorList>
            <person name="Hendrickx F."/>
            <person name="De Corte Z."/>
            <person name="Sonet G."/>
            <person name="Van Belleghem S.M."/>
            <person name="Kostlbacher S."/>
            <person name="Vangestel C."/>
        </authorList>
    </citation>
    <scope>NUCLEOTIDE SEQUENCE [LARGE SCALE GENOMIC DNA]</scope>
    <source>
        <strain evidence="1">W744_W776</strain>
    </source>
</reference>
<keyword evidence="2" id="KW-1185">Reference proteome</keyword>
<sequence>MEQYGTKKNRQNGSFLPFGFSGGGYRVTLRNYSSTILGMLQDHELYSLSAESLFPAAEIFAILCGHWTCCGVHPPDLAMFDLEDISMVMIGD</sequence>
<proteinExistence type="predicted"/>
<organism evidence="1 2">
    <name type="scientific">Oedothorax gibbosus</name>
    <dbReference type="NCBI Taxonomy" id="931172"/>
    <lineage>
        <taxon>Eukaryota</taxon>
        <taxon>Metazoa</taxon>
        <taxon>Ecdysozoa</taxon>
        <taxon>Arthropoda</taxon>
        <taxon>Chelicerata</taxon>
        <taxon>Arachnida</taxon>
        <taxon>Araneae</taxon>
        <taxon>Araneomorphae</taxon>
        <taxon>Entelegynae</taxon>
        <taxon>Araneoidea</taxon>
        <taxon>Linyphiidae</taxon>
        <taxon>Erigoninae</taxon>
        <taxon>Oedothorax</taxon>
    </lineage>
</organism>
<gene>
    <name evidence="1" type="ORF">JTE90_001200</name>
</gene>
<dbReference type="AlphaFoldDB" id="A0AAV6UWE5"/>
<evidence type="ECO:0000313" key="2">
    <source>
        <dbReference type="Proteomes" id="UP000827092"/>
    </source>
</evidence>
<name>A0AAV6UWE5_9ARAC</name>
<dbReference type="EMBL" id="JAFNEN010000258">
    <property type="protein sequence ID" value="KAG8187826.1"/>
    <property type="molecule type" value="Genomic_DNA"/>
</dbReference>